<reference evidence="9 10" key="1">
    <citation type="submission" date="2023-08" db="EMBL/GenBank/DDBJ databases">
        <authorList>
            <person name="Park J.-S."/>
        </authorList>
    </citation>
    <scope>NUCLEOTIDE SEQUENCE [LARGE SCALE GENOMIC DNA]</scope>
    <source>
        <strain evidence="9 10">2205SS18-9</strain>
    </source>
</reference>
<name>A0ABT9IW68_9BACL</name>
<dbReference type="CDD" id="cd06261">
    <property type="entry name" value="TM_PBP2"/>
    <property type="match status" value="1"/>
</dbReference>
<feature type="transmembrane region" description="Helical" evidence="7">
    <location>
        <begin position="133"/>
        <end position="153"/>
    </location>
</feature>
<proteinExistence type="inferred from homology"/>
<feature type="transmembrane region" description="Helical" evidence="7">
    <location>
        <begin position="278"/>
        <end position="298"/>
    </location>
</feature>
<feature type="transmembrane region" description="Helical" evidence="7">
    <location>
        <begin position="96"/>
        <end position="121"/>
    </location>
</feature>
<keyword evidence="4 7" id="KW-0812">Transmembrane</keyword>
<protein>
    <submittedName>
        <fullName evidence="9">ABC transporter permease</fullName>
    </submittedName>
</protein>
<dbReference type="SUPFAM" id="SSF161098">
    <property type="entry name" value="MetI-like"/>
    <property type="match status" value="1"/>
</dbReference>
<evidence type="ECO:0000313" key="9">
    <source>
        <dbReference type="EMBL" id="MDP5273347.1"/>
    </source>
</evidence>
<evidence type="ECO:0000256" key="5">
    <source>
        <dbReference type="ARBA" id="ARBA00022989"/>
    </source>
</evidence>
<dbReference type="InterPro" id="IPR000515">
    <property type="entry name" value="MetI-like"/>
</dbReference>
<dbReference type="PANTHER" id="PTHR30465:SF93">
    <property type="entry name" value="OLIGOPEPTIDE TRANSPORT SYSTEM PERMEASE PROTEIN OPPB"/>
    <property type="match status" value="1"/>
</dbReference>
<dbReference type="Proteomes" id="UP001231941">
    <property type="component" value="Unassembled WGS sequence"/>
</dbReference>
<dbReference type="EMBL" id="JAVAMP010000001">
    <property type="protein sequence ID" value="MDP5273347.1"/>
    <property type="molecule type" value="Genomic_DNA"/>
</dbReference>
<comment type="similarity">
    <text evidence="7">Belongs to the binding-protein-dependent transport system permease family.</text>
</comment>
<accession>A0ABT9IW68</accession>
<sequence length="318" mass="35415">MTRFLLRRLFFVLISLWVIISATFFLMKAVPGGPFSAEKKVPDEILKSLEAHYGLDKPLAVQYYDYLKSVVTWDLGPSFRYDAETVNQIINRTFKISLVLGLEALLLSIALGLFFGVMAALYHNKFQDYSSMVLAVIGMSVPSFILAVFLQYIFAIKFDIFPAGRFESPLHHVLPALSLAALPTAFIARLTRSNMLEVLQQDYIKTARAKGIKENAVMIKHAIRNAILPVVTYLGPLTAGILTGSFVVENIYGIPGLGTQFVQSITNRDYTVIMGTTVFYSIILVFMIFVVDMLYGVIDPRINITGDNAKGGNANEFQ</sequence>
<keyword evidence="5 7" id="KW-1133">Transmembrane helix</keyword>
<evidence type="ECO:0000259" key="8">
    <source>
        <dbReference type="PROSITE" id="PS50928"/>
    </source>
</evidence>
<comment type="caution">
    <text evidence="9">The sequence shown here is derived from an EMBL/GenBank/DDBJ whole genome shotgun (WGS) entry which is preliminary data.</text>
</comment>
<evidence type="ECO:0000256" key="6">
    <source>
        <dbReference type="ARBA" id="ARBA00023136"/>
    </source>
</evidence>
<keyword evidence="6 7" id="KW-0472">Membrane</keyword>
<evidence type="ECO:0000256" key="1">
    <source>
        <dbReference type="ARBA" id="ARBA00004651"/>
    </source>
</evidence>
<dbReference type="RefSeq" id="WP_305990626.1">
    <property type="nucleotide sequence ID" value="NZ_JAVAMP010000001.1"/>
</dbReference>
<dbReference type="InterPro" id="IPR035906">
    <property type="entry name" value="MetI-like_sf"/>
</dbReference>
<keyword evidence="3" id="KW-1003">Cell membrane</keyword>
<dbReference type="InterPro" id="IPR045621">
    <property type="entry name" value="BPD_transp_1_N"/>
</dbReference>
<dbReference type="PANTHER" id="PTHR30465">
    <property type="entry name" value="INNER MEMBRANE ABC TRANSPORTER"/>
    <property type="match status" value="1"/>
</dbReference>
<dbReference type="Pfam" id="PF19300">
    <property type="entry name" value="BPD_transp_1_N"/>
    <property type="match status" value="1"/>
</dbReference>
<dbReference type="Pfam" id="PF00528">
    <property type="entry name" value="BPD_transp_1"/>
    <property type="match status" value="1"/>
</dbReference>
<evidence type="ECO:0000313" key="10">
    <source>
        <dbReference type="Proteomes" id="UP001231941"/>
    </source>
</evidence>
<evidence type="ECO:0000256" key="7">
    <source>
        <dbReference type="RuleBase" id="RU363032"/>
    </source>
</evidence>
<keyword evidence="10" id="KW-1185">Reference proteome</keyword>
<dbReference type="Gene3D" id="1.10.3720.10">
    <property type="entry name" value="MetI-like"/>
    <property type="match status" value="1"/>
</dbReference>
<feature type="transmembrane region" description="Helical" evidence="7">
    <location>
        <begin position="173"/>
        <end position="191"/>
    </location>
</feature>
<feature type="transmembrane region" description="Helical" evidence="7">
    <location>
        <begin position="9"/>
        <end position="27"/>
    </location>
</feature>
<dbReference type="PROSITE" id="PS50928">
    <property type="entry name" value="ABC_TM1"/>
    <property type="match status" value="1"/>
</dbReference>
<gene>
    <name evidence="9" type="ORF">Q5Y73_04470</name>
</gene>
<feature type="transmembrane region" description="Helical" evidence="7">
    <location>
        <begin position="226"/>
        <end position="248"/>
    </location>
</feature>
<keyword evidence="2 7" id="KW-0813">Transport</keyword>
<organism evidence="9 10">
    <name type="scientific">Chengkuizengella axinellae</name>
    <dbReference type="NCBI Taxonomy" id="3064388"/>
    <lineage>
        <taxon>Bacteria</taxon>
        <taxon>Bacillati</taxon>
        <taxon>Bacillota</taxon>
        <taxon>Bacilli</taxon>
        <taxon>Bacillales</taxon>
        <taxon>Paenibacillaceae</taxon>
        <taxon>Chengkuizengella</taxon>
    </lineage>
</organism>
<comment type="subcellular location">
    <subcellularLocation>
        <location evidence="1 7">Cell membrane</location>
        <topology evidence="1 7">Multi-pass membrane protein</topology>
    </subcellularLocation>
</comment>
<evidence type="ECO:0000256" key="2">
    <source>
        <dbReference type="ARBA" id="ARBA00022448"/>
    </source>
</evidence>
<feature type="domain" description="ABC transmembrane type-1" evidence="8">
    <location>
        <begin position="94"/>
        <end position="295"/>
    </location>
</feature>
<evidence type="ECO:0000256" key="4">
    <source>
        <dbReference type="ARBA" id="ARBA00022692"/>
    </source>
</evidence>
<evidence type="ECO:0000256" key="3">
    <source>
        <dbReference type="ARBA" id="ARBA00022475"/>
    </source>
</evidence>